<proteinExistence type="predicted"/>
<name>A0A2D4L7Y0_9SAUR</name>
<sequence length="120" mass="13722">MMVLPKAFLKIFFLDHPYLNPGEQLQQRARNSLSIGYFPVSSPEMSSTVDRSPLILPSQEELHNHLVIKYLQNKTTQSVFNLLIGLKFTLNRCDNHLIVGSTNLRAHYLFNYDATINGIC</sequence>
<dbReference type="EMBL" id="IACL01117769">
    <property type="protein sequence ID" value="LAB17030.1"/>
    <property type="molecule type" value="Transcribed_RNA"/>
</dbReference>
<reference evidence="1" key="1">
    <citation type="submission" date="2017-07" db="EMBL/GenBank/DDBJ databases">
        <authorList>
            <person name="Mikheyev A."/>
            <person name="Grau M."/>
        </authorList>
    </citation>
    <scope>NUCLEOTIDE SEQUENCE</scope>
    <source>
        <tissue evidence="1">Venom_gland</tissue>
    </source>
</reference>
<protein>
    <submittedName>
        <fullName evidence="1">Uncharacterized protein</fullName>
    </submittedName>
</protein>
<organism evidence="1">
    <name type="scientific">Micrurus paraensis</name>
    <dbReference type="NCBI Taxonomy" id="1970185"/>
    <lineage>
        <taxon>Eukaryota</taxon>
        <taxon>Metazoa</taxon>
        <taxon>Chordata</taxon>
        <taxon>Craniata</taxon>
        <taxon>Vertebrata</taxon>
        <taxon>Euteleostomi</taxon>
        <taxon>Lepidosauria</taxon>
        <taxon>Squamata</taxon>
        <taxon>Bifurcata</taxon>
        <taxon>Unidentata</taxon>
        <taxon>Episquamata</taxon>
        <taxon>Toxicofera</taxon>
        <taxon>Serpentes</taxon>
        <taxon>Colubroidea</taxon>
        <taxon>Elapidae</taxon>
        <taxon>Elapinae</taxon>
        <taxon>Micrurus</taxon>
    </lineage>
</organism>
<dbReference type="AlphaFoldDB" id="A0A2D4L7Y0"/>
<accession>A0A2D4L7Y0</accession>
<evidence type="ECO:0000313" key="1">
    <source>
        <dbReference type="EMBL" id="LAB17030.1"/>
    </source>
</evidence>
<reference evidence="1" key="2">
    <citation type="submission" date="2017-11" db="EMBL/GenBank/DDBJ databases">
        <title>Coralsnake Venomics: Analyses of Venom Gland Transcriptomes and Proteomes of Six Brazilian Taxa.</title>
        <authorList>
            <person name="Aird S.D."/>
            <person name="Jorge da Silva N."/>
            <person name="Qiu L."/>
            <person name="Villar-Briones A."/>
            <person name="Aparecida-Saddi V."/>
            <person name="Campos-Telles M.P."/>
            <person name="Grau M."/>
            <person name="Mikheyev A.S."/>
        </authorList>
    </citation>
    <scope>NUCLEOTIDE SEQUENCE</scope>
    <source>
        <tissue evidence="1">Venom_gland</tissue>
    </source>
</reference>